<dbReference type="SUPFAM" id="SSF53850">
    <property type="entry name" value="Periplasmic binding protein-like II"/>
    <property type="match status" value="1"/>
</dbReference>
<feature type="non-terminal residue" evidence="1">
    <location>
        <position position="96"/>
    </location>
</feature>
<accession>Q27UB7</accession>
<dbReference type="Gene3D" id="3.40.190.10">
    <property type="entry name" value="Periplasmic binding protein-like II"/>
    <property type="match status" value="2"/>
</dbReference>
<dbReference type="Pfam" id="PF12974">
    <property type="entry name" value="Phosphonate-bd"/>
    <property type="match status" value="1"/>
</dbReference>
<feature type="non-terminal residue" evidence="1">
    <location>
        <position position="1"/>
    </location>
</feature>
<protein>
    <submittedName>
        <fullName evidence="1">ABC-type phosphate/phosphonate transport system protein</fullName>
    </submittedName>
</protein>
<proteinExistence type="evidence at transcript level"/>
<reference evidence="1" key="1">
    <citation type="journal article" date="2006" name="J. Mol. Evol.">
        <title>The frequency of eubacterium-to-eukaryote lateral gene transfers shows significant cross-taxa variation within amoebozoa.</title>
        <authorList>
            <person name="Watkins R.F."/>
            <person name="Gray M.W."/>
        </authorList>
    </citation>
    <scope>NUCLEOTIDE SEQUENCE</scope>
</reference>
<name>Q27UB7_ACACA</name>
<dbReference type="EMBL" id="DQ373919">
    <property type="protein sequence ID" value="ABD46542.1"/>
    <property type="molecule type" value="mRNA"/>
</dbReference>
<dbReference type="AlphaFoldDB" id="Q27UB7"/>
<sequence length="96" mass="10659">IDRESEMVGVWTDPDLYLAQTCGYPYVTLLKEKGVRVVATPIYDAPLCESTDHHYRSVVVVRGDSPHQSLEGLRGLRAAVNSLDSNSGMNAFRHLI</sequence>
<evidence type="ECO:0000313" key="1">
    <source>
        <dbReference type="EMBL" id="ABD46542.1"/>
    </source>
</evidence>
<organism evidence="1">
    <name type="scientific">Acanthamoeba castellanii</name>
    <name type="common">Amoeba</name>
    <dbReference type="NCBI Taxonomy" id="5755"/>
    <lineage>
        <taxon>Eukaryota</taxon>
        <taxon>Amoebozoa</taxon>
        <taxon>Discosea</taxon>
        <taxon>Longamoebia</taxon>
        <taxon>Centramoebida</taxon>
        <taxon>Acanthamoebidae</taxon>
        <taxon>Acanthamoeba</taxon>
    </lineage>
</organism>